<organism evidence="2 3">
    <name type="scientific">Diaphorina citri</name>
    <name type="common">Asian citrus psyllid</name>
    <dbReference type="NCBI Taxonomy" id="121845"/>
    <lineage>
        <taxon>Eukaryota</taxon>
        <taxon>Metazoa</taxon>
        <taxon>Ecdysozoa</taxon>
        <taxon>Arthropoda</taxon>
        <taxon>Hexapoda</taxon>
        <taxon>Insecta</taxon>
        <taxon>Pterygota</taxon>
        <taxon>Neoptera</taxon>
        <taxon>Paraneoptera</taxon>
        <taxon>Hemiptera</taxon>
        <taxon>Sternorrhyncha</taxon>
        <taxon>Psylloidea</taxon>
        <taxon>Psyllidae</taxon>
        <taxon>Diaphorininae</taxon>
        <taxon>Diaphorina</taxon>
    </lineage>
</organism>
<proteinExistence type="predicted"/>
<gene>
    <name evidence="3" type="primary">LOC108253664</name>
</gene>
<keyword evidence="2" id="KW-1185">Reference proteome</keyword>
<reference evidence="3" key="1">
    <citation type="submission" date="2025-08" db="UniProtKB">
        <authorList>
            <consortium name="RefSeq"/>
        </authorList>
    </citation>
    <scope>IDENTIFICATION</scope>
</reference>
<dbReference type="GeneID" id="108253664"/>
<dbReference type="PROSITE" id="PS50878">
    <property type="entry name" value="RT_POL"/>
    <property type="match status" value="1"/>
</dbReference>
<dbReference type="PaxDb" id="121845-A0A1S4EMX0"/>
<evidence type="ECO:0000313" key="2">
    <source>
        <dbReference type="Proteomes" id="UP000079169"/>
    </source>
</evidence>
<dbReference type="InterPro" id="IPR000477">
    <property type="entry name" value="RT_dom"/>
</dbReference>
<dbReference type="Proteomes" id="UP000079169">
    <property type="component" value="Unplaced"/>
</dbReference>
<accession>A0A1S4EMX0</accession>
<evidence type="ECO:0000259" key="1">
    <source>
        <dbReference type="PROSITE" id="PS50878"/>
    </source>
</evidence>
<dbReference type="STRING" id="121845.A0A1S4EMX0"/>
<dbReference type="KEGG" id="dci:108253664"/>
<sequence>MINRPNLKATTKVTQRCIQDLMFADDCALVAKSPKDLQIFLNLFAHTAKQYGLIIDKGKTKCMFVNTTEANIKIDDTILENVSSFKYLGSHITNTGESNAEVEDRICAANKAFGSLYHKVWKT</sequence>
<name>A0A1S4EMX0_DIACI</name>
<dbReference type="AlphaFoldDB" id="A0A1S4EMX0"/>
<evidence type="ECO:0000313" key="3">
    <source>
        <dbReference type="RefSeq" id="XP_017303523.1"/>
    </source>
</evidence>
<dbReference type="OMA" id="DRICAAN"/>
<dbReference type="Pfam" id="PF00078">
    <property type="entry name" value="RVT_1"/>
    <property type="match status" value="1"/>
</dbReference>
<dbReference type="PANTHER" id="PTHR47027:SF20">
    <property type="entry name" value="REVERSE TRANSCRIPTASE-LIKE PROTEIN WITH RNA-DIRECTED DNA POLYMERASE DOMAIN"/>
    <property type="match status" value="1"/>
</dbReference>
<dbReference type="RefSeq" id="XP_017303523.1">
    <property type="nucleotide sequence ID" value="XM_017448034.1"/>
</dbReference>
<dbReference type="OrthoDB" id="425681at2759"/>
<protein>
    <submittedName>
        <fullName evidence="3">Uncharacterized protein LOC108253664</fullName>
    </submittedName>
</protein>
<feature type="domain" description="Reverse transcriptase" evidence="1">
    <location>
        <begin position="1"/>
        <end position="92"/>
    </location>
</feature>
<dbReference type="PANTHER" id="PTHR47027">
    <property type="entry name" value="REVERSE TRANSCRIPTASE DOMAIN-CONTAINING PROTEIN"/>
    <property type="match status" value="1"/>
</dbReference>